<name>A0A510HLS9_9ACTN</name>
<dbReference type="SUPFAM" id="SSF52540">
    <property type="entry name" value="P-loop containing nucleoside triphosphate hydrolases"/>
    <property type="match status" value="1"/>
</dbReference>
<dbReference type="AlphaFoldDB" id="A0A510HLS9"/>
<proteinExistence type="predicted"/>
<sequence length="666" mass="74233">MLVGREAEKRLLQEAISSGEPPFGVLYVFGVGGSGKTALLREFAYLCGEAGVRAHHLDAQQLTGPPLPSLLERARPGRHVILLDGCERLGRLEDWVDEELIRRLPEGLLLVLAGRDPPPAEWETDPGWRSLVRTMPLDDLSEKESREYLRLRGLDSRRQRSVLEFAHGHPLALSLAADAARSSKVDFDSAQEPGVVRVLMERFVREVPGPAHRAALEVCALARHTTESLLAHAVPGAMPEELFGWLGDLDFVRFGRPGLIPHPTVREAVGAELRWRNPDRHAALLRRLRGYHAARLADDREEERRRALMDYLFLHREDACIRPLLGSGELDGAEVTPLRPEDLPALTEMIGRHEGRASAGLAELWLARRRAKTTVYRDGSGRPTGFVTILRLSGESLDDEAVRAAWRYLERHAPLRPGEAAGLVRFWMARHAHQGGAEVRELLLAAVLRHVFAAPPAPACTLLAASGPDSFRDRALARMGFARLPGADPGAGSAGHILYGHDWRVEPPSSWLWLLSERGPVEDLPSGVPPADGSLALLGEEEFTAAVREALRNHRRPEALCSSPLLRSRLLVRRTGSRSGEHERVPALQRLLLEAAEELKRTPRETKLYRALHHTYFQPAPTQEQAARLLDLPFSTYRRHLRAGTERVAAILWREELRGPLKPDRR</sequence>
<evidence type="ECO:0000313" key="2">
    <source>
        <dbReference type="Proteomes" id="UP000318065"/>
    </source>
</evidence>
<dbReference type="InterPro" id="IPR027417">
    <property type="entry name" value="P-loop_NTPase"/>
</dbReference>
<organism evidence="1 2">
    <name type="scientific">Rubrobacter xylanophilus</name>
    <dbReference type="NCBI Taxonomy" id="49319"/>
    <lineage>
        <taxon>Bacteria</taxon>
        <taxon>Bacillati</taxon>
        <taxon>Actinomycetota</taxon>
        <taxon>Rubrobacteria</taxon>
        <taxon>Rubrobacterales</taxon>
        <taxon>Rubrobacteraceae</taxon>
        <taxon>Rubrobacter</taxon>
    </lineage>
</organism>
<protein>
    <submittedName>
        <fullName evidence="1">Uncharacterized protein</fullName>
    </submittedName>
</protein>
<dbReference type="Proteomes" id="UP000318065">
    <property type="component" value="Chromosome"/>
</dbReference>
<reference evidence="1" key="1">
    <citation type="journal article" date="2019" name="Microbiol. Resour. Announc.">
        <title>Complete Genome Sequence of Rubrobacter xylanophilus Strain AA3-22, Isolated from Arima Onsen in Japan.</title>
        <authorList>
            <person name="Tomariguchi N."/>
            <person name="Miyazaki K."/>
        </authorList>
    </citation>
    <scope>NUCLEOTIDE SEQUENCE [LARGE SCALE GENOMIC DNA]</scope>
    <source>
        <strain evidence="1">AA3-22</strain>
    </source>
</reference>
<accession>A0A510HLS9</accession>
<dbReference type="Gene3D" id="3.40.50.300">
    <property type="entry name" value="P-loop containing nucleotide triphosphate hydrolases"/>
    <property type="match status" value="1"/>
</dbReference>
<gene>
    <name evidence="1" type="ORF">RxyAA322_28350</name>
</gene>
<keyword evidence="2" id="KW-1185">Reference proteome</keyword>
<dbReference type="EMBL" id="AP019791">
    <property type="protein sequence ID" value="BBL80981.1"/>
    <property type="molecule type" value="Genomic_DNA"/>
</dbReference>
<evidence type="ECO:0000313" key="1">
    <source>
        <dbReference type="EMBL" id="BBL80981.1"/>
    </source>
</evidence>